<dbReference type="OrthoDB" id="3434013at2759"/>
<evidence type="ECO:0000256" key="2">
    <source>
        <dbReference type="ARBA" id="ARBA00022448"/>
    </source>
</evidence>
<dbReference type="RefSeq" id="XP_030996882.1">
    <property type="nucleotide sequence ID" value="XM_031139172.1"/>
</dbReference>
<dbReference type="STRING" id="1093900.A0A507BDZ7"/>
<dbReference type="GO" id="GO:0006890">
    <property type="term" value="P:retrograde vesicle-mediated transport, Golgi to endoplasmic reticulum"/>
    <property type="evidence" value="ECO:0007669"/>
    <property type="project" value="InterPro"/>
</dbReference>
<organism evidence="8 9">
    <name type="scientific">Thyridium curvatum</name>
    <dbReference type="NCBI Taxonomy" id="1093900"/>
    <lineage>
        <taxon>Eukaryota</taxon>
        <taxon>Fungi</taxon>
        <taxon>Dikarya</taxon>
        <taxon>Ascomycota</taxon>
        <taxon>Pezizomycotina</taxon>
        <taxon>Sordariomycetes</taxon>
        <taxon>Sordariomycetidae</taxon>
        <taxon>Thyridiales</taxon>
        <taxon>Thyridiaceae</taxon>
        <taxon>Thyridium</taxon>
    </lineage>
</organism>
<protein>
    <recommendedName>
        <fullName evidence="7">Sec39 domain-containing protein</fullName>
    </recommendedName>
</protein>
<feature type="compositionally biased region" description="Polar residues" evidence="6">
    <location>
        <begin position="862"/>
        <end position="871"/>
    </location>
</feature>
<dbReference type="GeneID" id="41972176"/>
<evidence type="ECO:0000256" key="4">
    <source>
        <dbReference type="ARBA" id="ARBA00022927"/>
    </source>
</evidence>
<dbReference type="InParanoid" id="A0A507BDZ7"/>
<evidence type="ECO:0000313" key="9">
    <source>
        <dbReference type="Proteomes" id="UP000319257"/>
    </source>
</evidence>
<keyword evidence="9" id="KW-1185">Reference proteome</keyword>
<evidence type="ECO:0000256" key="3">
    <source>
        <dbReference type="ARBA" id="ARBA00022824"/>
    </source>
</evidence>
<feature type="domain" description="Sec39" evidence="7">
    <location>
        <begin position="11"/>
        <end position="791"/>
    </location>
</feature>
<gene>
    <name evidence="8" type="ORF">E0L32_004729</name>
</gene>
<feature type="coiled-coil region" evidence="5">
    <location>
        <begin position="763"/>
        <end position="790"/>
    </location>
</feature>
<name>A0A507BDZ7_9PEZI</name>
<dbReference type="PANTHER" id="PTHR40787">
    <property type="entry name" value="SECRETED PROTEIN"/>
    <property type="match status" value="1"/>
</dbReference>
<keyword evidence="5" id="KW-0175">Coiled coil</keyword>
<keyword evidence="2" id="KW-0813">Transport</keyword>
<proteinExistence type="predicted"/>
<dbReference type="GO" id="GO:0015031">
    <property type="term" value="P:protein transport"/>
    <property type="evidence" value="ECO:0007669"/>
    <property type="project" value="UniProtKB-KW"/>
</dbReference>
<dbReference type="GO" id="GO:0005783">
    <property type="term" value="C:endoplasmic reticulum"/>
    <property type="evidence" value="ECO:0007669"/>
    <property type="project" value="UniProtKB-SubCell"/>
</dbReference>
<evidence type="ECO:0000313" key="8">
    <source>
        <dbReference type="EMBL" id="TPX15171.1"/>
    </source>
</evidence>
<evidence type="ECO:0000256" key="5">
    <source>
        <dbReference type="SAM" id="Coils"/>
    </source>
</evidence>
<reference evidence="8 9" key="1">
    <citation type="submission" date="2019-06" db="EMBL/GenBank/DDBJ databases">
        <title>Draft genome sequence of the filamentous fungus Phialemoniopsis curvata isolated from diesel fuel.</title>
        <authorList>
            <person name="Varaljay V.A."/>
            <person name="Lyon W.J."/>
            <person name="Crouch A.L."/>
            <person name="Drake C.E."/>
            <person name="Hollomon J.M."/>
            <person name="Nadeau L.J."/>
            <person name="Nunn H.S."/>
            <person name="Stevenson B.S."/>
            <person name="Bojanowski C.L."/>
            <person name="Crookes-Goodson W.J."/>
        </authorList>
    </citation>
    <scope>NUCLEOTIDE SEQUENCE [LARGE SCALE GENOMIC DNA]</scope>
    <source>
        <strain evidence="8 9">D216</strain>
    </source>
</reference>
<keyword evidence="3" id="KW-0256">Endoplasmic reticulum</keyword>
<keyword evidence="4" id="KW-0653">Protein transport</keyword>
<dbReference type="AlphaFoldDB" id="A0A507BDZ7"/>
<dbReference type="EMBL" id="SKBQ01000023">
    <property type="protein sequence ID" value="TPX15171.1"/>
    <property type="molecule type" value="Genomic_DNA"/>
</dbReference>
<dbReference type="Pfam" id="PF08314">
    <property type="entry name" value="Sec39"/>
    <property type="match status" value="1"/>
</dbReference>
<sequence length="929" mass="103178">MDLVLSAPKTILLAVQLAAKADIDSLAFLAEQQSNILHKELLLRILLTYLPKSLETLKYVSFIEKIESGDFTDVQPAQLDLSAVNNLTEEEASRRVRKLRLQQLTWPNSPEQLADDPTSLFLLRRAYAVDEEAGLLDQLPDLLVPFLQRSSYIRRWLVSSLLPLLRRNVEYHPESPLSHTIATFEQLPDRDAVTQLLSQTGMHEPNYQFTGRDLKGMIGPWLLEESRWPNRDPTTPQSSVGKSDFCPGWEQVLQWLTYQAAKSWKVAVSAIEQWDGPSELDLGGYGTMWLEDAEQEYLERRYAQAAIACAYLIPDTSDEALSGAHNIAVKIMSLLDQDPAPPLHTSASLLSPIPELEETDLISVQNAKHLRNDLLKDDNTLTSPTPQSLQLLHGLVLSAFLITRLGVPCTVRRAGELVLLQDEREQRSAAIQLIKHITHNTQKTDDKHWIQMRNEILWLRDWGAEERAETSQCLGVFGQVKKEYLEVEFLKALLANTRYTLAKTLYEDSTDAPLPSKVIQDTVYAAALNAYDNASNPNRTRGGVKKCNDILHSFPRTVDRSLVATQRIEALLKATHTLSNYRLVLKKGEPFTPVVLRVHSDPISIIGKVLEQNAGSYTKIQEFLDLGANMVEAGLTVKDQSGHSTLTAEQEPEQRVISERRVTAMCVDAALEEDDFETAYSYIVNRIAELPSSTQSSRSTLASHIQDEWSWKAALQAGKYRRTERTVRPTHLGTTSGNPEVRHLEQRIECLATALRIAPAATLQEILNSYRRCEEELDAAAKAESEQENAWDDAADRQAMPGTFGTSPGPAGVLTGRAAAASGSSGGRQQLHNAEEAPLSLFDLSRATARLASRNFAALSSLQQSGQTRSGEQPGASHQGGLASGDDDSEHHQRVRKRDQLRDAAMGTLVSGVGWLVGAQPADRGQERE</sequence>
<evidence type="ECO:0000259" key="7">
    <source>
        <dbReference type="Pfam" id="PF08314"/>
    </source>
</evidence>
<dbReference type="Proteomes" id="UP000319257">
    <property type="component" value="Unassembled WGS sequence"/>
</dbReference>
<dbReference type="PANTHER" id="PTHR40787:SF3">
    <property type="entry name" value="PROTEIN TRANSPORT PROTEIN SEC39"/>
    <property type="match status" value="1"/>
</dbReference>
<evidence type="ECO:0000256" key="1">
    <source>
        <dbReference type="ARBA" id="ARBA00004240"/>
    </source>
</evidence>
<feature type="region of interest" description="Disordered" evidence="6">
    <location>
        <begin position="798"/>
        <end position="831"/>
    </location>
</feature>
<dbReference type="InterPro" id="IPR013244">
    <property type="entry name" value="Sec39_domain"/>
</dbReference>
<feature type="region of interest" description="Disordered" evidence="6">
    <location>
        <begin position="862"/>
        <end position="903"/>
    </location>
</feature>
<evidence type="ECO:0000256" key="6">
    <source>
        <dbReference type="SAM" id="MobiDB-lite"/>
    </source>
</evidence>
<comment type="subcellular location">
    <subcellularLocation>
        <location evidence="1">Endoplasmic reticulum</location>
    </subcellularLocation>
</comment>
<comment type="caution">
    <text evidence="8">The sequence shown here is derived from an EMBL/GenBank/DDBJ whole genome shotgun (WGS) entry which is preliminary data.</text>
</comment>
<accession>A0A507BDZ7</accession>